<dbReference type="AlphaFoldDB" id="A0A915NZQ6"/>
<reference evidence="2" key="1">
    <citation type="submission" date="2022-11" db="UniProtKB">
        <authorList>
            <consortium name="WormBaseParasite"/>
        </authorList>
    </citation>
    <scope>IDENTIFICATION</scope>
</reference>
<accession>A0A915NZQ6</accession>
<organism evidence="1 2">
    <name type="scientific">Meloidogyne floridensis</name>
    <dbReference type="NCBI Taxonomy" id="298350"/>
    <lineage>
        <taxon>Eukaryota</taxon>
        <taxon>Metazoa</taxon>
        <taxon>Ecdysozoa</taxon>
        <taxon>Nematoda</taxon>
        <taxon>Chromadorea</taxon>
        <taxon>Rhabditida</taxon>
        <taxon>Tylenchina</taxon>
        <taxon>Tylenchomorpha</taxon>
        <taxon>Tylenchoidea</taxon>
        <taxon>Meloidogynidae</taxon>
        <taxon>Meloidogyninae</taxon>
        <taxon>Meloidogyne</taxon>
    </lineage>
</organism>
<protein>
    <submittedName>
        <fullName evidence="2">Uncharacterized protein</fullName>
    </submittedName>
</protein>
<name>A0A915NZQ6_9BILA</name>
<dbReference type="Proteomes" id="UP000887560">
    <property type="component" value="Unplaced"/>
</dbReference>
<dbReference type="WBParaSite" id="scf7180000421592.g7299">
    <property type="protein sequence ID" value="scf7180000421592.g7299"/>
    <property type="gene ID" value="scf7180000421592.g7299"/>
</dbReference>
<proteinExistence type="predicted"/>
<evidence type="ECO:0000313" key="1">
    <source>
        <dbReference type="Proteomes" id="UP000887560"/>
    </source>
</evidence>
<keyword evidence="1" id="KW-1185">Reference proteome</keyword>
<sequence>MNEFEWNKLYWRITHLLISEKMNDIVDKLKIKGEREDSKLVEESDFYYRIYSYGVENEEYTVNKLLYYNLDNFDEMSEADQAKKHLHNFNISEEDSRRIAELHLTAIMQLIYFCEIDLTATQVQGCSSNVSTIIPTKSQLTISLENMTDKDLIGLTKLRMRKVLGDLMLEELEMDQPVLFKIGENGFKWTVNSLIKNALKFDDLSKKKLNIKSIRSLILVWKDLLSKQDKNRYKQLFRNYNDSDISTIRLLFSVNHANFLIKIKNENKQIYDEFSQFLQKTIGTKTRLRQLLYAIEFDQTNEEYPFDI</sequence>
<evidence type="ECO:0000313" key="2">
    <source>
        <dbReference type="WBParaSite" id="scf7180000421592.g7299"/>
    </source>
</evidence>